<organism evidence="4 5">
    <name type="scientific">Zancudomyces culisetae</name>
    <name type="common">Gut fungus</name>
    <name type="synonym">Smittium culisetae</name>
    <dbReference type="NCBI Taxonomy" id="1213189"/>
    <lineage>
        <taxon>Eukaryota</taxon>
        <taxon>Fungi</taxon>
        <taxon>Fungi incertae sedis</taxon>
        <taxon>Zoopagomycota</taxon>
        <taxon>Kickxellomycotina</taxon>
        <taxon>Harpellomycetes</taxon>
        <taxon>Harpellales</taxon>
        <taxon>Legeriomycetaceae</taxon>
        <taxon>Zancudomyces</taxon>
    </lineage>
</organism>
<dbReference type="EMBL" id="LSSK01001401">
    <property type="protein sequence ID" value="OMH79814.1"/>
    <property type="molecule type" value="Genomic_DNA"/>
</dbReference>
<dbReference type="InterPro" id="IPR015425">
    <property type="entry name" value="FH2_Formin"/>
</dbReference>
<comment type="caution">
    <text evidence="4">The sequence shown here is derived from an EMBL/GenBank/DDBJ whole genome shotgun (WGS) entry which is preliminary data.</text>
</comment>
<evidence type="ECO:0000313" key="5">
    <source>
        <dbReference type="Proteomes" id="UP000188320"/>
    </source>
</evidence>
<dbReference type="SUPFAM" id="SSF101447">
    <property type="entry name" value="Formin homology 2 domain (FH2 domain)"/>
    <property type="match status" value="1"/>
</dbReference>
<evidence type="ECO:0000313" key="4">
    <source>
        <dbReference type="EMBL" id="OMH79814.1"/>
    </source>
</evidence>
<feature type="domain" description="FH2" evidence="3">
    <location>
        <begin position="1"/>
        <end position="164"/>
    </location>
</feature>
<evidence type="ECO:0000256" key="2">
    <source>
        <dbReference type="SAM" id="MobiDB-lite"/>
    </source>
</evidence>
<dbReference type="OrthoDB" id="5584010at2759"/>
<feature type="coiled-coil region" evidence="1">
    <location>
        <begin position="5"/>
        <end position="32"/>
    </location>
</feature>
<dbReference type="AlphaFoldDB" id="A0A1R1PFQ3"/>
<proteinExistence type="predicted"/>
<sequence>MKLSLNSMKAGIRDFENEIRVVEENISELSYSDDYSSGYESEENVNKYISVGSLDLPSEVKPKAELTGENHKLTHLKIYLEKMKKSFDKISMHYKIIVADFKTMEQLYSKVASEFCEKPKKTSPEMFFGSIRTFLLSCDKAMNDNKREKERAERAEKSRRAIEERIARRKKNEAKALLANQQRIDTGFSRNGVELSNTSESLKSLDRLVSHLKEPPNSLTSPTKTIDYENEHTKQGVSDSKENVKPTPIVSTGADSESTDTEIRAEELLDSVINYSL</sequence>
<name>A0A1R1PFQ3_ZANCU</name>
<protein>
    <recommendedName>
        <fullName evidence="3">FH2 domain-containing protein</fullName>
    </recommendedName>
</protein>
<gene>
    <name evidence="4" type="ORF">AX774_g6759</name>
</gene>
<feature type="coiled-coil region" evidence="1">
    <location>
        <begin position="138"/>
        <end position="172"/>
    </location>
</feature>
<keyword evidence="1" id="KW-0175">Coiled coil</keyword>
<dbReference type="InterPro" id="IPR042201">
    <property type="entry name" value="FH2_Formin_sf"/>
</dbReference>
<feature type="region of interest" description="Disordered" evidence="2">
    <location>
        <begin position="212"/>
        <end position="260"/>
    </location>
</feature>
<accession>A0A1R1PFQ3</accession>
<dbReference type="Proteomes" id="UP000188320">
    <property type="component" value="Unassembled WGS sequence"/>
</dbReference>
<dbReference type="PROSITE" id="PS51444">
    <property type="entry name" value="FH2"/>
    <property type="match status" value="1"/>
</dbReference>
<evidence type="ECO:0000256" key="1">
    <source>
        <dbReference type="SAM" id="Coils"/>
    </source>
</evidence>
<feature type="compositionally biased region" description="Basic and acidic residues" evidence="2">
    <location>
        <begin position="226"/>
        <end position="244"/>
    </location>
</feature>
<dbReference type="Gene3D" id="1.20.58.2220">
    <property type="entry name" value="Formin, FH2 domain"/>
    <property type="match status" value="1"/>
</dbReference>
<reference evidence="5" key="1">
    <citation type="submission" date="2017-01" db="EMBL/GenBank/DDBJ databases">
        <authorList>
            <person name="Wang Y."/>
            <person name="White M."/>
            <person name="Kvist S."/>
            <person name="Moncalvo J.-M."/>
        </authorList>
    </citation>
    <scope>NUCLEOTIDE SEQUENCE [LARGE SCALE GENOMIC DNA]</scope>
    <source>
        <strain evidence="5">COL-18-3</strain>
    </source>
</reference>
<evidence type="ECO:0000259" key="3">
    <source>
        <dbReference type="PROSITE" id="PS51444"/>
    </source>
</evidence>
<keyword evidence="5" id="KW-1185">Reference proteome</keyword>